<reference evidence="5 6" key="1">
    <citation type="journal article" date="2015" name="Genome Announc.">
        <title>Genome Sequence of 'Candidatus Thioglobus autotrophica' Strain EF1, a Chemoautotroph from the SUP05 Clade of Marine Gammaproteobacteria.</title>
        <authorList>
            <person name="Shah V."/>
            <person name="Morris R.M."/>
        </authorList>
    </citation>
    <scope>NUCLEOTIDE SEQUENCE [LARGE SCALE GENOMIC DNA]</scope>
    <source>
        <strain evidence="5 6">EF1</strain>
    </source>
</reference>
<dbReference type="CDD" id="cd06464">
    <property type="entry name" value="ACD_sHsps-like"/>
    <property type="match status" value="1"/>
</dbReference>
<dbReference type="EMBL" id="CP010552">
    <property type="protein sequence ID" value="ALE51894.1"/>
    <property type="molecule type" value="Genomic_DNA"/>
</dbReference>
<dbReference type="RefSeq" id="WP_053950807.1">
    <property type="nucleotide sequence ID" value="NZ_CP010552.1"/>
</dbReference>
<proteinExistence type="inferred from homology"/>
<dbReference type="InterPro" id="IPR008978">
    <property type="entry name" value="HSP20-like_chaperone"/>
</dbReference>
<dbReference type="PANTHER" id="PTHR11527">
    <property type="entry name" value="HEAT-SHOCK PROTEIN 20 FAMILY MEMBER"/>
    <property type="match status" value="1"/>
</dbReference>
<name>A0A0M4NSR5_9GAMM</name>
<dbReference type="STRING" id="1705394.SP60_00660"/>
<organism evidence="5 6">
    <name type="scientific">Candidatus Thioglobus autotrophicus</name>
    <dbReference type="NCBI Taxonomy" id="1705394"/>
    <lineage>
        <taxon>Bacteria</taxon>
        <taxon>Pseudomonadati</taxon>
        <taxon>Pseudomonadota</taxon>
        <taxon>Gammaproteobacteria</taxon>
        <taxon>Candidatus Pseudothioglobaceae</taxon>
        <taxon>Candidatus Thioglobus</taxon>
    </lineage>
</organism>
<feature type="signal peptide" evidence="3">
    <location>
        <begin position="1"/>
        <end position="17"/>
    </location>
</feature>
<dbReference type="OrthoDB" id="9792695at2"/>
<dbReference type="AlphaFoldDB" id="A0A0M4NSR5"/>
<dbReference type="KEGG" id="tho:SP60_00660"/>
<comment type="similarity">
    <text evidence="1 2">Belongs to the small heat shock protein (HSP20) family.</text>
</comment>
<dbReference type="Proteomes" id="UP000058020">
    <property type="component" value="Chromosome"/>
</dbReference>
<dbReference type="InterPro" id="IPR031107">
    <property type="entry name" value="Small_HSP"/>
</dbReference>
<evidence type="ECO:0000259" key="4">
    <source>
        <dbReference type="PROSITE" id="PS01031"/>
    </source>
</evidence>
<evidence type="ECO:0000256" key="3">
    <source>
        <dbReference type="SAM" id="SignalP"/>
    </source>
</evidence>
<evidence type="ECO:0000256" key="1">
    <source>
        <dbReference type="PROSITE-ProRule" id="PRU00285"/>
    </source>
</evidence>
<accession>A0A0M4NSR5</accession>
<keyword evidence="6" id="KW-1185">Reference proteome</keyword>
<dbReference type="Pfam" id="PF00011">
    <property type="entry name" value="HSP20"/>
    <property type="match status" value="1"/>
</dbReference>
<keyword evidence="3" id="KW-0732">Signal</keyword>
<dbReference type="PROSITE" id="PS01031">
    <property type="entry name" value="SHSP"/>
    <property type="match status" value="1"/>
</dbReference>
<dbReference type="Gene3D" id="2.60.40.790">
    <property type="match status" value="1"/>
</dbReference>
<evidence type="ECO:0000256" key="2">
    <source>
        <dbReference type="RuleBase" id="RU003616"/>
    </source>
</evidence>
<gene>
    <name evidence="5" type="ORF">SP60_00660</name>
</gene>
<protein>
    <recommendedName>
        <fullName evidence="4">SHSP domain-containing protein</fullName>
    </recommendedName>
</protein>
<evidence type="ECO:0000313" key="5">
    <source>
        <dbReference type="EMBL" id="ALE51894.1"/>
    </source>
</evidence>
<sequence>MKKTLLIAMLISSSVMAHQSFHNYSPSHGLNDNFWSNFNRQFQQFDNGIRTVQNQNAITTQTKRYFDDQSNHYMIEIKVKGLAKENLDITTRNNMIYISGRVQISEKTANSSRTSSSKFSQSYSLPNDADTDNINAEFKSGLLTVSIPKLEKAKPLVNKITIQ</sequence>
<feature type="chain" id="PRO_5005799108" description="SHSP domain-containing protein" evidence="3">
    <location>
        <begin position="18"/>
        <end position="163"/>
    </location>
</feature>
<feature type="domain" description="SHSP" evidence="4">
    <location>
        <begin position="53"/>
        <end position="163"/>
    </location>
</feature>
<dbReference type="SUPFAM" id="SSF49764">
    <property type="entry name" value="HSP20-like chaperones"/>
    <property type="match status" value="1"/>
</dbReference>
<dbReference type="InterPro" id="IPR002068">
    <property type="entry name" value="A-crystallin/Hsp20_dom"/>
</dbReference>
<evidence type="ECO:0000313" key="6">
    <source>
        <dbReference type="Proteomes" id="UP000058020"/>
    </source>
</evidence>